<dbReference type="Pfam" id="PF19803">
    <property type="entry name" value="DUF6286"/>
    <property type="match status" value="1"/>
</dbReference>
<protein>
    <submittedName>
        <fullName evidence="3">DUF6286 domain-containing protein</fullName>
    </submittedName>
</protein>
<proteinExistence type="predicted"/>
<feature type="transmembrane region" description="Helical" evidence="1">
    <location>
        <begin position="12"/>
        <end position="34"/>
    </location>
</feature>
<dbReference type="InterPro" id="IPR046253">
    <property type="entry name" value="DUF6286"/>
</dbReference>
<keyword evidence="1" id="KW-1133">Transmembrane helix</keyword>
<accession>A0ABV9YMX5</accession>
<feature type="transmembrane region" description="Helical" evidence="1">
    <location>
        <begin position="54"/>
        <end position="78"/>
    </location>
</feature>
<reference evidence="4" key="1">
    <citation type="journal article" date="2019" name="Int. J. Syst. Evol. Microbiol.">
        <title>The Global Catalogue of Microorganisms (GCM) 10K type strain sequencing project: providing services to taxonomists for standard genome sequencing and annotation.</title>
        <authorList>
            <consortium name="The Broad Institute Genomics Platform"/>
            <consortium name="The Broad Institute Genome Sequencing Center for Infectious Disease"/>
            <person name="Wu L."/>
            <person name="Ma J."/>
        </authorList>
    </citation>
    <scope>NUCLEOTIDE SEQUENCE [LARGE SCALE GENOMIC DNA]</scope>
    <source>
        <strain evidence="4">CGMCC 4.7093</strain>
    </source>
</reference>
<organism evidence="3 4">
    <name type="scientific">Actinomycetospora atypica</name>
    <dbReference type="NCBI Taxonomy" id="1290095"/>
    <lineage>
        <taxon>Bacteria</taxon>
        <taxon>Bacillati</taxon>
        <taxon>Actinomycetota</taxon>
        <taxon>Actinomycetes</taxon>
        <taxon>Pseudonocardiales</taxon>
        <taxon>Pseudonocardiaceae</taxon>
        <taxon>Actinomycetospora</taxon>
    </lineage>
</organism>
<name>A0ABV9YMX5_9PSEU</name>
<gene>
    <name evidence="3" type="ORF">ACFPBZ_06765</name>
</gene>
<comment type="caution">
    <text evidence="3">The sequence shown here is derived from an EMBL/GenBank/DDBJ whole genome shotgun (WGS) entry which is preliminary data.</text>
</comment>
<sequence length="182" mass="18929">MIRRPRRSIPATIVALLILAICVLVVVAVVQSLLGRTPFLSLSQLLEVSSSQTWSSAGTVTAAIVLAILGLVLLFAALRPGKPTVLPLRQLVDDDGTPGAVAGVRRPTLVKDLAAAAGSVPGVTSADVVARRKRVTATVQVAAADPASVPGEVRERLEQRLAEIGPAARPSVRVRARTAKNS</sequence>
<keyword evidence="4" id="KW-1185">Reference proteome</keyword>
<dbReference type="RefSeq" id="WP_378035254.1">
    <property type="nucleotide sequence ID" value="NZ_JBHSIV010000005.1"/>
</dbReference>
<dbReference type="EMBL" id="JBHSIV010000005">
    <property type="protein sequence ID" value="MFC5061901.1"/>
    <property type="molecule type" value="Genomic_DNA"/>
</dbReference>
<evidence type="ECO:0000313" key="3">
    <source>
        <dbReference type="EMBL" id="MFC5061901.1"/>
    </source>
</evidence>
<dbReference type="Proteomes" id="UP001595947">
    <property type="component" value="Unassembled WGS sequence"/>
</dbReference>
<feature type="domain" description="DUF6286" evidence="2">
    <location>
        <begin position="68"/>
        <end position="177"/>
    </location>
</feature>
<evidence type="ECO:0000259" key="2">
    <source>
        <dbReference type="Pfam" id="PF19803"/>
    </source>
</evidence>
<keyword evidence="1" id="KW-0812">Transmembrane</keyword>
<evidence type="ECO:0000256" key="1">
    <source>
        <dbReference type="SAM" id="Phobius"/>
    </source>
</evidence>
<keyword evidence="1" id="KW-0472">Membrane</keyword>
<evidence type="ECO:0000313" key="4">
    <source>
        <dbReference type="Proteomes" id="UP001595947"/>
    </source>
</evidence>